<keyword evidence="3" id="KW-1185">Reference proteome</keyword>
<dbReference type="Pfam" id="PF00087">
    <property type="entry name" value="Toxin_TOLIP"/>
    <property type="match status" value="1"/>
</dbReference>
<dbReference type="SUPFAM" id="SSF57302">
    <property type="entry name" value="Snake toxin-like"/>
    <property type="match status" value="1"/>
</dbReference>
<dbReference type="GeneTree" id="ENSGT00940000159966"/>
<dbReference type="PANTHER" id="PTHR15049:SF1">
    <property type="entry name" value="LYMPHOCYTE ANTIGEN 6K"/>
    <property type="match status" value="1"/>
</dbReference>
<dbReference type="Ensembl" id="ENSMMNT00015029424.1">
    <property type="protein sequence ID" value="ENSMMNP00015026766.1"/>
    <property type="gene ID" value="ENSMMNG00015019586.1"/>
</dbReference>
<name>A0A8C6C7H4_MONMO</name>
<reference evidence="2" key="2">
    <citation type="submission" date="2025-09" db="UniProtKB">
        <authorList>
            <consortium name="Ensembl"/>
        </authorList>
    </citation>
    <scope>IDENTIFICATION</scope>
</reference>
<evidence type="ECO:0000313" key="2">
    <source>
        <dbReference type="Ensembl" id="ENSMMNP00015026766.1"/>
    </source>
</evidence>
<dbReference type="InterPro" id="IPR035076">
    <property type="entry name" value="Toxin/TOLIP"/>
</dbReference>
<dbReference type="AlphaFoldDB" id="A0A8C6C7H4"/>
<dbReference type="InterPro" id="IPR052874">
    <property type="entry name" value="Sperm-ZP_regulatory"/>
</dbReference>
<evidence type="ECO:0000259" key="1">
    <source>
        <dbReference type="Pfam" id="PF00087"/>
    </source>
</evidence>
<dbReference type="InterPro" id="IPR045860">
    <property type="entry name" value="Snake_toxin-like_sf"/>
</dbReference>
<feature type="domain" description="Snake toxin/toxin-like" evidence="1">
    <location>
        <begin position="67"/>
        <end position="148"/>
    </location>
</feature>
<dbReference type="Gene3D" id="2.10.60.10">
    <property type="entry name" value="CD59"/>
    <property type="match status" value="1"/>
</dbReference>
<dbReference type="GO" id="GO:0007339">
    <property type="term" value="P:binding of sperm to zona pellucida"/>
    <property type="evidence" value="ECO:0007669"/>
    <property type="project" value="TreeGrafter"/>
</dbReference>
<accession>A0A8C6C7H4</accession>
<dbReference type="CDD" id="cd23550">
    <property type="entry name" value="TFP_LU_ECD_Ly6K"/>
    <property type="match status" value="1"/>
</dbReference>
<protein>
    <recommendedName>
        <fullName evidence="1">Snake toxin/toxin-like domain-containing protein</fullName>
    </recommendedName>
</protein>
<sequence length="196" mass="21513">MSLPRVETNVTVSGRQSKFQALGLLGWEEAVGRNACADSGVAIPVWTPPWPQVGLDSCSTEDSVDVLRCHVCEKENSFDCERPTDCKPGVPYCSSVAVRIFPRFFYVSKQCVKYCGTISPPPQMAKSFVLIKPTPFLFMACCKQDLCNNQKPIIKENIEDRYKEGGVSSRQGRRGSSAGLVTFLTLASGLLGLRLP</sequence>
<organism evidence="2 3">
    <name type="scientific">Monodon monoceros</name>
    <name type="common">Narwhal</name>
    <name type="synonym">Ceratodon monodon</name>
    <dbReference type="NCBI Taxonomy" id="40151"/>
    <lineage>
        <taxon>Eukaryota</taxon>
        <taxon>Metazoa</taxon>
        <taxon>Chordata</taxon>
        <taxon>Craniata</taxon>
        <taxon>Vertebrata</taxon>
        <taxon>Euteleostomi</taxon>
        <taxon>Mammalia</taxon>
        <taxon>Eutheria</taxon>
        <taxon>Laurasiatheria</taxon>
        <taxon>Artiodactyla</taxon>
        <taxon>Whippomorpha</taxon>
        <taxon>Cetacea</taxon>
        <taxon>Odontoceti</taxon>
        <taxon>Monodontidae</taxon>
        <taxon>Monodon</taxon>
    </lineage>
</organism>
<reference evidence="2" key="1">
    <citation type="submission" date="2025-08" db="UniProtKB">
        <authorList>
            <consortium name="Ensembl"/>
        </authorList>
    </citation>
    <scope>IDENTIFICATION</scope>
</reference>
<proteinExistence type="predicted"/>
<dbReference type="PANTHER" id="PTHR15049">
    <property type="entry name" value="GLYCOSYL-PHOSPHATIDYLINOSITOL-ANCHORED MOLECULE-LIKE PROTEIN-RELATED"/>
    <property type="match status" value="1"/>
</dbReference>
<dbReference type="Proteomes" id="UP000694561">
    <property type="component" value="Unplaced"/>
</dbReference>
<evidence type="ECO:0000313" key="3">
    <source>
        <dbReference type="Proteomes" id="UP000694561"/>
    </source>
</evidence>
<dbReference type="GO" id="GO:0001669">
    <property type="term" value="C:acrosomal vesicle"/>
    <property type="evidence" value="ECO:0007669"/>
    <property type="project" value="TreeGrafter"/>
</dbReference>